<keyword evidence="6" id="KW-0143">Chaperone</keyword>
<dbReference type="SUPFAM" id="SSF109998">
    <property type="entry name" value="Triger factor/SurA peptide-binding domain-like"/>
    <property type="match status" value="1"/>
</dbReference>
<name>A0A2W7RB45_9RHOB</name>
<proteinExistence type="inferred from homology"/>
<evidence type="ECO:0000256" key="7">
    <source>
        <dbReference type="ARBA" id="ARBA00038408"/>
    </source>
</evidence>
<protein>
    <submittedName>
        <fullName evidence="9">Peptidyl-prolyl cis-trans isomerase D</fullName>
    </submittedName>
</protein>
<feature type="domain" description="PpiC" evidence="8">
    <location>
        <begin position="249"/>
        <end position="368"/>
    </location>
</feature>
<accession>A0A2W7RB45</accession>
<dbReference type="Gene3D" id="1.10.4030.10">
    <property type="entry name" value="Porin chaperone SurA, peptide-binding domain"/>
    <property type="match status" value="1"/>
</dbReference>
<comment type="subcellular location">
    <subcellularLocation>
        <location evidence="1">Cell membrane</location>
        <topology evidence="1">Single-pass type II membrane protein</topology>
    </subcellularLocation>
</comment>
<evidence type="ECO:0000256" key="5">
    <source>
        <dbReference type="ARBA" id="ARBA00023136"/>
    </source>
</evidence>
<gene>
    <name evidence="9" type="ORF">LY56_00022</name>
</gene>
<evidence type="ECO:0000313" key="10">
    <source>
        <dbReference type="Proteomes" id="UP000249364"/>
    </source>
</evidence>
<reference evidence="9 10" key="1">
    <citation type="submission" date="2018-06" db="EMBL/GenBank/DDBJ databases">
        <title>Genomic Encyclopedia of Archaeal and Bacterial Type Strains, Phase II (KMG-II): from individual species to whole genera.</title>
        <authorList>
            <person name="Goeker M."/>
        </authorList>
    </citation>
    <scope>NUCLEOTIDE SEQUENCE [LARGE SCALE GENOMIC DNA]</scope>
    <source>
        <strain evidence="9 10">DSM 13087</strain>
    </source>
</reference>
<organism evidence="9 10">
    <name type="scientific">Roseinatronobacter thiooxidans</name>
    <dbReference type="NCBI Taxonomy" id="121821"/>
    <lineage>
        <taxon>Bacteria</taxon>
        <taxon>Pseudomonadati</taxon>
        <taxon>Pseudomonadota</taxon>
        <taxon>Alphaproteobacteria</taxon>
        <taxon>Rhodobacterales</taxon>
        <taxon>Paracoccaceae</taxon>
        <taxon>Roseinatronobacter</taxon>
    </lineage>
</organism>
<dbReference type="EMBL" id="QKZQ01000001">
    <property type="protein sequence ID" value="PZX47875.1"/>
    <property type="molecule type" value="Genomic_DNA"/>
</dbReference>
<comment type="caution">
    <text evidence="9">The sequence shown here is derived from an EMBL/GenBank/DDBJ whole genome shotgun (WGS) entry which is preliminary data.</text>
</comment>
<dbReference type="Pfam" id="PF13624">
    <property type="entry name" value="SurA_N_3"/>
    <property type="match status" value="1"/>
</dbReference>
<dbReference type="GO" id="GO:0005886">
    <property type="term" value="C:plasma membrane"/>
    <property type="evidence" value="ECO:0007669"/>
    <property type="project" value="UniProtKB-SubCell"/>
</dbReference>
<evidence type="ECO:0000256" key="2">
    <source>
        <dbReference type="ARBA" id="ARBA00022475"/>
    </source>
</evidence>
<evidence type="ECO:0000256" key="3">
    <source>
        <dbReference type="ARBA" id="ARBA00022692"/>
    </source>
</evidence>
<dbReference type="AlphaFoldDB" id="A0A2W7RB45"/>
<dbReference type="InterPro" id="IPR000297">
    <property type="entry name" value="PPIase_PpiC"/>
</dbReference>
<evidence type="ECO:0000259" key="8">
    <source>
        <dbReference type="Pfam" id="PF13145"/>
    </source>
</evidence>
<dbReference type="STRING" id="121821.GCA_001870675_02094"/>
<dbReference type="SUPFAM" id="SSF54534">
    <property type="entry name" value="FKBP-like"/>
    <property type="match status" value="1"/>
</dbReference>
<evidence type="ECO:0000313" key="9">
    <source>
        <dbReference type="EMBL" id="PZX47875.1"/>
    </source>
</evidence>
<dbReference type="OrthoDB" id="9768393at2"/>
<dbReference type="InterPro" id="IPR052029">
    <property type="entry name" value="PpiD_chaperone"/>
</dbReference>
<evidence type="ECO:0000256" key="6">
    <source>
        <dbReference type="ARBA" id="ARBA00023186"/>
    </source>
</evidence>
<keyword evidence="10" id="KW-1185">Reference proteome</keyword>
<keyword evidence="5" id="KW-0472">Membrane</keyword>
<dbReference type="PANTHER" id="PTHR47529">
    <property type="entry name" value="PEPTIDYL-PROLYL CIS-TRANS ISOMERASE D"/>
    <property type="match status" value="1"/>
</dbReference>
<dbReference type="PANTHER" id="PTHR47529:SF1">
    <property type="entry name" value="PERIPLASMIC CHAPERONE PPID"/>
    <property type="match status" value="1"/>
</dbReference>
<dbReference type="Proteomes" id="UP000249364">
    <property type="component" value="Unassembled WGS sequence"/>
</dbReference>
<dbReference type="InterPro" id="IPR027304">
    <property type="entry name" value="Trigger_fact/SurA_dom_sf"/>
</dbReference>
<dbReference type="GO" id="GO:0003755">
    <property type="term" value="F:peptidyl-prolyl cis-trans isomerase activity"/>
    <property type="evidence" value="ECO:0007669"/>
    <property type="project" value="InterPro"/>
</dbReference>
<keyword evidence="3" id="KW-0812">Transmembrane</keyword>
<evidence type="ECO:0000256" key="1">
    <source>
        <dbReference type="ARBA" id="ARBA00004401"/>
    </source>
</evidence>
<keyword evidence="2" id="KW-1003">Cell membrane</keyword>
<dbReference type="Pfam" id="PF13145">
    <property type="entry name" value="Rotamase_2"/>
    <property type="match status" value="1"/>
</dbReference>
<keyword evidence="4" id="KW-1133">Transmembrane helix</keyword>
<dbReference type="RefSeq" id="WP_084386134.1">
    <property type="nucleotide sequence ID" value="NZ_MEHT01000009.1"/>
</dbReference>
<comment type="similarity">
    <text evidence="7">Belongs to the PpiD chaperone family.</text>
</comment>
<keyword evidence="9" id="KW-0413">Isomerase</keyword>
<evidence type="ECO:0000256" key="4">
    <source>
        <dbReference type="ARBA" id="ARBA00022989"/>
    </source>
</evidence>
<sequence length="619" mass="67778">MAKTQPKKKMSAKNIAAGFLMALLALSLLGFGVEGFGGRSQNVATVGDRNISANTYARALQNEMRALQSQVGQALTMEQARLFGLDQRVLEQLVNSSVLDNEAARLGVSAGDMTVQREILQIGAFQGLDGTIDREAYRFALQNAGMNEAEFETSIRDDVARSIMQLSVISGAAAPDQIVSPLLEFQAQTRDVTVLSLTSEALPEPVGRPDATTLQSFYDANLDRYTQPEGKRISYAWITPEMVIDTIEVDEAILREAYDARRAQFSQPERRLVERLVFSDLDSAEAAIARITAGDITFEGLVAERGLDLEDTDMGDVTRAQLGAAGDLVFELAAPGVAGPAETSLGPAIFRMNAILSAQEVSFEDARDQLRDEQLADLARRTLSDDFDLYEDLLAGGATVEQLGQETNMQTGQIDWRPGVTDGIAAYESFRDAAQALRDGDFPEIRFMQDGGMFALEFLEVLPATPSPLPEIETQVITDWQNERILEGLRAQAEQHAAALRGDTADAPELAIAPVRFDGLRRTDIMPNQPRDLVAATFEMTQGEVRIIETGNRVHILELHAINSPDLMLEDVADLRAALEMQIEQSIAQDLFGYFSASLRQSTPIRIDQPMIDAVQANF</sequence>